<dbReference type="EMBL" id="JPFW01000007">
    <property type="protein sequence ID" value="KEQ40709.1"/>
    <property type="molecule type" value="Genomic_DNA"/>
</dbReference>
<accession>A0A081QCN6</accession>
<proteinExistence type="predicted"/>
<reference evidence="1 2" key="1">
    <citation type="submission" date="2014-05" db="EMBL/GenBank/DDBJ databases">
        <authorList>
            <person name="Daugherty S.C."/>
            <person name="Tallon L.J."/>
            <person name="Sadzewicz L."/>
            <person name="Kilian M."/>
            <person name="Tettelin H."/>
        </authorList>
    </citation>
    <scope>NUCLEOTIDE SEQUENCE [LARGE SCALE GENOMIC DNA]</scope>
    <source>
        <strain evidence="1 2">SK642</strain>
    </source>
</reference>
<gene>
    <name evidence="1" type="ORF">SK642_0945</name>
</gene>
<protein>
    <submittedName>
        <fullName evidence="1">Uncharacterized protein</fullName>
    </submittedName>
</protein>
<dbReference type="Proteomes" id="UP000028030">
    <property type="component" value="Unassembled WGS sequence"/>
</dbReference>
<comment type="caution">
    <text evidence="1">The sequence shown here is derived from an EMBL/GenBank/DDBJ whole genome shotgun (WGS) entry which is preliminary data.</text>
</comment>
<evidence type="ECO:0000313" key="2">
    <source>
        <dbReference type="Proteomes" id="UP000028030"/>
    </source>
</evidence>
<name>A0A081QCN6_STRMT</name>
<evidence type="ECO:0000313" key="1">
    <source>
        <dbReference type="EMBL" id="KEQ40709.1"/>
    </source>
</evidence>
<dbReference type="OrthoDB" id="9808492at2"/>
<dbReference type="Pfam" id="PF13289">
    <property type="entry name" value="SIR2_2"/>
    <property type="match status" value="1"/>
</dbReference>
<dbReference type="PATRIC" id="fig|28037.97.peg.891"/>
<organism evidence="1 2">
    <name type="scientific">Streptococcus mitis</name>
    <dbReference type="NCBI Taxonomy" id="28037"/>
    <lineage>
        <taxon>Bacteria</taxon>
        <taxon>Bacillati</taxon>
        <taxon>Bacillota</taxon>
        <taxon>Bacilli</taxon>
        <taxon>Lactobacillales</taxon>
        <taxon>Streptococcaceae</taxon>
        <taxon>Streptococcus</taxon>
        <taxon>Streptococcus mitis group</taxon>
    </lineage>
</organism>
<dbReference type="AlphaFoldDB" id="A0A081QCN6"/>
<sequence>MLEINIADTEFKEIFSDIKNRYLSTANFPKFIIGTGLSIVMGVPGMGKLADELDKNFSSDKNVEYKKYWGECQSMVRNHGLEAALLTISNTKNDFVEKIREITGKFILESDYAVRENILKNSSGFEKLLNYLHKTVSVNKKIIDIMTPNYDLIIETIADKLNLTTTLGFKGNLFQKFDSELLRDPYKYYKKSTAILRIFKPHGSINWINRAGITYQTNDYCYLDKNSNCIEIIAPGSMKFQYGMTHNLLREHREIFNSVITDNESSHAIFIYGYGFNDKQFDTVFENTSKDVIVLTMDIKEEVINRAVCNKNWTLFYKNVIGKTHNTTNLSFMVYKGKQYKIDKNLWDLEEFVELFIGKL</sequence>
<dbReference type="RefSeq" id="WP_080708935.1">
    <property type="nucleotide sequence ID" value="NZ_JPFW01000007.1"/>
</dbReference>